<protein>
    <submittedName>
        <fullName evidence="3">Membrane protein</fullName>
    </submittedName>
</protein>
<keyword evidence="4" id="KW-1185">Reference proteome</keyword>
<keyword evidence="1" id="KW-0812">Transmembrane</keyword>
<keyword evidence="1" id="KW-0472">Membrane</keyword>
<evidence type="ECO:0000313" key="3">
    <source>
        <dbReference type="EMBL" id="GGM02494.1"/>
    </source>
</evidence>
<dbReference type="Proteomes" id="UP000649829">
    <property type="component" value="Unassembled WGS sequence"/>
</dbReference>
<organism evidence="3 4">
    <name type="scientific">Pseudooceanicola nanhaiensis</name>
    <dbReference type="NCBI Taxonomy" id="375761"/>
    <lineage>
        <taxon>Bacteria</taxon>
        <taxon>Pseudomonadati</taxon>
        <taxon>Pseudomonadota</taxon>
        <taxon>Alphaproteobacteria</taxon>
        <taxon>Rhodobacterales</taxon>
        <taxon>Paracoccaceae</taxon>
        <taxon>Pseudooceanicola</taxon>
    </lineage>
</organism>
<feature type="transmembrane region" description="Helical" evidence="1">
    <location>
        <begin position="102"/>
        <end position="121"/>
    </location>
</feature>
<feature type="transmembrane region" description="Helical" evidence="1">
    <location>
        <begin position="36"/>
        <end position="54"/>
    </location>
</feature>
<gene>
    <name evidence="3" type="ORF">GCM10011534_25430</name>
</gene>
<reference evidence="3" key="2">
    <citation type="submission" date="2020-09" db="EMBL/GenBank/DDBJ databases">
        <authorList>
            <person name="Sun Q."/>
            <person name="Zhou Y."/>
        </authorList>
    </citation>
    <scope>NUCLEOTIDE SEQUENCE</scope>
    <source>
        <strain evidence="3">CGMCC 1.6293</strain>
    </source>
</reference>
<feature type="transmembrane region" description="Helical" evidence="1">
    <location>
        <begin position="142"/>
        <end position="162"/>
    </location>
</feature>
<dbReference type="InterPro" id="IPR000045">
    <property type="entry name" value="Prepilin_IV_endopep_pep"/>
</dbReference>
<feature type="domain" description="Prepilin type IV endopeptidase peptidase" evidence="2">
    <location>
        <begin position="17"/>
        <end position="115"/>
    </location>
</feature>
<dbReference type="RefSeq" id="WP_028287598.1">
    <property type="nucleotide sequence ID" value="NZ_BMLF01000002.1"/>
</dbReference>
<dbReference type="EMBL" id="BMLF01000002">
    <property type="protein sequence ID" value="GGM02494.1"/>
    <property type="molecule type" value="Genomic_DNA"/>
</dbReference>
<dbReference type="AlphaFoldDB" id="A0A917WGX4"/>
<keyword evidence="1" id="KW-1133">Transmembrane helix</keyword>
<evidence type="ECO:0000256" key="1">
    <source>
        <dbReference type="SAM" id="Phobius"/>
    </source>
</evidence>
<name>A0A917WGX4_9RHOB</name>
<dbReference type="Gene3D" id="1.20.120.1220">
    <property type="match status" value="1"/>
</dbReference>
<dbReference type="GO" id="GO:0016020">
    <property type="term" value="C:membrane"/>
    <property type="evidence" value="ECO:0007669"/>
    <property type="project" value="InterPro"/>
</dbReference>
<proteinExistence type="predicted"/>
<dbReference type="GO" id="GO:0004190">
    <property type="term" value="F:aspartic-type endopeptidase activity"/>
    <property type="evidence" value="ECO:0007669"/>
    <property type="project" value="InterPro"/>
</dbReference>
<reference evidence="3" key="1">
    <citation type="journal article" date="2014" name="Int. J. Syst. Evol. Microbiol.">
        <title>Complete genome sequence of Corynebacterium casei LMG S-19264T (=DSM 44701T), isolated from a smear-ripened cheese.</title>
        <authorList>
            <consortium name="US DOE Joint Genome Institute (JGI-PGF)"/>
            <person name="Walter F."/>
            <person name="Albersmeier A."/>
            <person name="Kalinowski J."/>
            <person name="Ruckert C."/>
        </authorList>
    </citation>
    <scope>NUCLEOTIDE SEQUENCE</scope>
    <source>
        <strain evidence="3">CGMCC 1.6293</strain>
    </source>
</reference>
<feature type="transmembrane region" description="Helical" evidence="1">
    <location>
        <begin position="61"/>
        <end position="82"/>
    </location>
</feature>
<comment type="caution">
    <text evidence="3">The sequence shown here is derived from an EMBL/GenBank/DDBJ whole genome shotgun (WGS) entry which is preliminary data.</text>
</comment>
<sequence>MEIDSLTALVLAIPAIPLSLYTCWSDLRGMRIPNGTVLLLAGAFVVLGPFLMPFETYLWRLAQLGVMLVLGILANAGGLVGAGDAKFVAAAAPYIAAGDLRFVLALFTANLLAAFATHRLAKHSGLRRLAPDWESWSRGRDFPMGLALGGTLSLYLLLGIFLGG</sequence>
<dbReference type="Pfam" id="PF01478">
    <property type="entry name" value="Peptidase_A24"/>
    <property type="match status" value="1"/>
</dbReference>
<evidence type="ECO:0000259" key="2">
    <source>
        <dbReference type="Pfam" id="PF01478"/>
    </source>
</evidence>
<evidence type="ECO:0000313" key="4">
    <source>
        <dbReference type="Proteomes" id="UP000649829"/>
    </source>
</evidence>
<accession>A0A917WGX4</accession>